<evidence type="ECO:0000313" key="4">
    <source>
        <dbReference type="Proteomes" id="UP000001745"/>
    </source>
</evidence>
<dbReference type="HOGENOM" id="CLU_012153_2_1_1"/>
<sequence>MTQPALPDVESKPAEGISYFTPAQNPIPGSAANPQSTGKPLPKLFQPLTVRGVTFQNRLALSPMCQYSAQDGHMTDWHMAHLGGYAQRGPGFLMIEGTAILPEGRITPQDVGLWKDSQIEPMRRIIGIQLFHSGPKGSNNAPWLQSSVIATEKVGGWPDNVKSASDIPFAPNYCQPKAMTKQDIEEFKSAWVAAVKRAIKAGVDFVEVHTAHGFLLNSFLTPYYNNRTDEYGGSFENGIRLSLEIAQLTRDTVGPDVPVFLRVSASDWVQESSESTWTIDDTVKFAEALAKQGAIDVIDVSSGGAHPAQKINSFPGFQVPFAVAIKKAVGDKLAVAAVGMLDTAELANKVLEEDGLDFALVGRGYLKNPNLVWKFAEELGVDFSIAHQIRWPFTGRGETAYIRPSTKNDAIF</sequence>
<dbReference type="OMA" id="ANIPWGP"/>
<dbReference type="PANTHER" id="PTHR43303:SF7">
    <property type="entry name" value="FLAVIN OXIDOREDUCTASE, PUTATIVE (AFU_ORTHOLOGUE AFUA_7G06420)-RELATED"/>
    <property type="match status" value="1"/>
</dbReference>
<name>B8MA05_TALSN</name>
<organism evidence="3 4">
    <name type="scientific">Talaromyces stipitatus (strain ATCC 10500 / CBS 375.48 / QM 6759 / NRRL 1006)</name>
    <name type="common">Penicillium stipitatum</name>
    <dbReference type="NCBI Taxonomy" id="441959"/>
    <lineage>
        <taxon>Eukaryota</taxon>
        <taxon>Fungi</taxon>
        <taxon>Dikarya</taxon>
        <taxon>Ascomycota</taxon>
        <taxon>Pezizomycotina</taxon>
        <taxon>Eurotiomycetes</taxon>
        <taxon>Eurotiomycetidae</taxon>
        <taxon>Eurotiales</taxon>
        <taxon>Trichocomaceae</taxon>
        <taxon>Talaromyces</taxon>
        <taxon>Talaromyces sect. Talaromyces</taxon>
    </lineage>
</organism>
<protein>
    <submittedName>
        <fullName evidence="3">2,4-dienoyl-CoA reductase [NADPH], putative</fullName>
    </submittedName>
</protein>
<dbReference type="GeneID" id="8104371"/>
<dbReference type="RefSeq" id="XP_002482149.1">
    <property type="nucleotide sequence ID" value="XM_002482104.1"/>
</dbReference>
<dbReference type="Proteomes" id="UP000001745">
    <property type="component" value="Unassembled WGS sequence"/>
</dbReference>
<evidence type="ECO:0000256" key="1">
    <source>
        <dbReference type="SAM" id="MobiDB-lite"/>
    </source>
</evidence>
<dbReference type="GO" id="GO:0050661">
    <property type="term" value="F:NADP binding"/>
    <property type="evidence" value="ECO:0007669"/>
    <property type="project" value="InterPro"/>
</dbReference>
<dbReference type="EMBL" id="EQ962655">
    <property type="protein sequence ID" value="EED18157.1"/>
    <property type="molecule type" value="Genomic_DNA"/>
</dbReference>
<gene>
    <name evidence="3" type="ORF">TSTA_119210</name>
</gene>
<dbReference type="GO" id="GO:0003959">
    <property type="term" value="F:NADPH dehydrogenase activity"/>
    <property type="evidence" value="ECO:0007669"/>
    <property type="project" value="InterPro"/>
</dbReference>
<keyword evidence="4" id="KW-1185">Reference proteome</keyword>
<dbReference type="InterPro" id="IPR044152">
    <property type="entry name" value="YqjM-like"/>
</dbReference>
<dbReference type="Pfam" id="PF00724">
    <property type="entry name" value="Oxidored_FMN"/>
    <property type="match status" value="1"/>
</dbReference>
<evidence type="ECO:0000259" key="2">
    <source>
        <dbReference type="Pfam" id="PF00724"/>
    </source>
</evidence>
<feature type="domain" description="NADH:flavin oxidoreductase/NADH oxidase N-terminal" evidence="2">
    <location>
        <begin position="43"/>
        <end position="379"/>
    </location>
</feature>
<dbReference type="PhylomeDB" id="B8MA05"/>
<dbReference type="Gene3D" id="3.20.20.70">
    <property type="entry name" value="Aldolase class I"/>
    <property type="match status" value="1"/>
</dbReference>
<proteinExistence type="predicted"/>
<dbReference type="GO" id="GO:0010181">
    <property type="term" value="F:FMN binding"/>
    <property type="evidence" value="ECO:0007669"/>
    <property type="project" value="InterPro"/>
</dbReference>
<dbReference type="OrthoDB" id="72788at2759"/>
<reference evidence="4" key="1">
    <citation type="journal article" date="2015" name="Genome Announc.">
        <title>Genome sequence of the AIDS-associated pathogen Penicillium marneffei (ATCC18224) and its near taxonomic relative Talaromyces stipitatus (ATCC10500).</title>
        <authorList>
            <person name="Nierman W.C."/>
            <person name="Fedorova-Abrams N.D."/>
            <person name="Andrianopoulos A."/>
        </authorList>
    </citation>
    <scope>NUCLEOTIDE SEQUENCE [LARGE SCALE GENOMIC DNA]</scope>
    <source>
        <strain evidence="4">ATCC 10500 / CBS 375.48 / QM 6759 / NRRL 1006</strain>
    </source>
</reference>
<feature type="region of interest" description="Disordered" evidence="1">
    <location>
        <begin position="1"/>
        <end position="40"/>
    </location>
</feature>
<dbReference type="VEuPathDB" id="FungiDB:TSTA_119210"/>
<dbReference type="STRING" id="441959.B8MA05"/>
<dbReference type="AlphaFoldDB" id="B8MA05"/>
<dbReference type="eggNOG" id="KOG0134">
    <property type="taxonomic scope" value="Eukaryota"/>
</dbReference>
<dbReference type="PANTHER" id="PTHR43303">
    <property type="entry name" value="NADPH DEHYDROGENASE C23G7.10C-RELATED"/>
    <property type="match status" value="1"/>
</dbReference>
<dbReference type="InParanoid" id="B8MA05"/>
<dbReference type="SUPFAM" id="SSF51395">
    <property type="entry name" value="FMN-linked oxidoreductases"/>
    <property type="match status" value="1"/>
</dbReference>
<dbReference type="CDD" id="cd02932">
    <property type="entry name" value="OYE_YqiM_FMN"/>
    <property type="match status" value="1"/>
</dbReference>
<evidence type="ECO:0000313" key="3">
    <source>
        <dbReference type="EMBL" id="EED18157.1"/>
    </source>
</evidence>
<accession>B8MA05</accession>
<dbReference type="InterPro" id="IPR001155">
    <property type="entry name" value="OxRdtase_FMN_N"/>
</dbReference>
<dbReference type="InterPro" id="IPR013785">
    <property type="entry name" value="Aldolase_TIM"/>
</dbReference>